<dbReference type="HOGENOM" id="CLU_1050681_0_0_1"/>
<name>E3MWQ7_CAERE</name>
<proteinExistence type="predicted"/>
<evidence type="ECO:0000313" key="2">
    <source>
        <dbReference type="Proteomes" id="UP000008281"/>
    </source>
</evidence>
<dbReference type="InParanoid" id="E3MWQ7"/>
<organism evidence="2">
    <name type="scientific">Caenorhabditis remanei</name>
    <name type="common">Caenorhabditis vulgaris</name>
    <dbReference type="NCBI Taxonomy" id="31234"/>
    <lineage>
        <taxon>Eukaryota</taxon>
        <taxon>Metazoa</taxon>
        <taxon>Ecdysozoa</taxon>
        <taxon>Nematoda</taxon>
        <taxon>Chromadorea</taxon>
        <taxon>Rhabditida</taxon>
        <taxon>Rhabditina</taxon>
        <taxon>Rhabditomorpha</taxon>
        <taxon>Rhabditoidea</taxon>
        <taxon>Rhabditidae</taxon>
        <taxon>Peloderinae</taxon>
        <taxon>Caenorhabditis</taxon>
    </lineage>
</organism>
<reference evidence="1" key="1">
    <citation type="submission" date="2007-07" db="EMBL/GenBank/DDBJ databases">
        <title>PCAP assembly of the Caenorhabditis remanei genome.</title>
        <authorList>
            <consortium name="The Caenorhabditis remanei Sequencing Consortium"/>
            <person name="Wilson R.K."/>
        </authorList>
    </citation>
    <scope>NUCLEOTIDE SEQUENCE [LARGE SCALE GENOMIC DNA]</scope>
    <source>
        <strain evidence="1">PB4641</strain>
    </source>
</reference>
<dbReference type="Proteomes" id="UP000008281">
    <property type="component" value="Unassembled WGS sequence"/>
</dbReference>
<sequence length="265" mass="30893">MSLNPEFKFAKLPWIAGRQFFRHASVVDLMNIAQATQSTDWLTEFSSVPTNFSVDFLSFGDKLHDHWEIRMAFADNDSFIWNLWPNTSKTCGTRIKWKIGKHGLYTKIEKPNNPADPAILHSFMIGFHRTFVDVVGWLENLFKCRVNKVDTHYTTIMVQECLTNWPPLKNAKTVTMHDKCNYSAFLNDILPARQANGFRTFIHNVEYENPRRDMSYECLSSLDFKMASLDFSILDNQEIMKYIENLMASKISPNFEVLVARIPFW</sequence>
<dbReference type="AlphaFoldDB" id="E3MWQ7"/>
<keyword evidence="2" id="KW-1185">Reference proteome</keyword>
<dbReference type="eggNOG" id="ENOG502TJAC">
    <property type="taxonomic scope" value="Eukaryota"/>
</dbReference>
<gene>
    <name evidence="1" type="ORF">CRE_02523</name>
</gene>
<dbReference type="OrthoDB" id="5878996at2759"/>
<evidence type="ECO:0000313" key="1">
    <source>
        <dbReference type="EMBL" id="EFP10727.1"/>
    </source>
</evidence>
<accession>E3MWQ7</accession>
<protein>
    <recommendedName>
        <fullName evidence="3">DUF38 domain-containing protein</fullName>
    </recommendedName>
</protein>
<evidence type="ECO:0008006" key="3">
    <source>
        <dbReference type="Google" id="ProtNLM"/>
    </source>
</evidence>
<dbReference type="EMBL" id="DS268488">
    <property type="protein sequence ID" value="EFP10727.1"/>
    <property type="molecule type" value="Genomic_DNA"/>
</dbReference>